<evidence type="ECO:0000313" key="2">
    <source>
        <dbReference type="EMBL" id="KAK8869415.1"/>
    </source>
</evidence>
<organism evidence="2 3">
    <name type="scientific">Apiospora arundinis</name>
    <dbReference type="NCBI Taxonomy" id="335852"/>
    <lineage>
        <taxon>Eukaryota</taxon>
        <taxon>Fungi</taxon>
        <taxon>Dikarya</taxon>
        <taxon>Ascomycota</taxon>
        <taxon>Pezizomycotina</taxon>
        <taxon>Sordariomycetes</taxon>
        <taxon>Xylariomycetidae</taxon>
        <taxon>Amphisphaeriales</taxon>
        <taxon>Apiosporaceae</taxon>
        <taxon>Apiospora</taxon>
    </lineage>
</organism>
<feature type="region of interest" description="Disordered" evidence="1">
    <location>
        <begin position="256"/>
        <end position="284"/>
    </location>
</feature>
<dbReference type="Proteomes" id="UP001390339">
    <property type="component" value="Unassembled WGS sequence"/>
</dbReference>
<reference evidence="2 3" key="1">
    <citation type="journal article" date="2024" name="IMA Fungus">
        <title>Apiospora arundinis, a panoply of carbohydrate-active enzymes and secondary metabolites.</title>
        <authorList>
            <person name="Sorensen T."/>
            <person name="Petersen C."/>
            <person name="Muurmann A.T."/>
            <person name="Christiansen J.V."/>
            <person name="Brundto M.L."/>
            <person name="Overgaard C.K."/>
            <person name="Boysen A.T."/>
            <person name="Wollenberg R.D."/>
            <person name="Larsen T.O."/>
            <person name="Sorensen J.L."/>
            <person name="Nielsen K.L."/>
            <person name="Sondergaard T.E."/>
        </authorList>
    </citation>
    <scope>NUCLEOTIDE SEQUENCE [LARGE SCALE GENOMIC DNA]</scope>
    <source>
        <strain evidence="2 3">AAU 773</strain>
    </source>
</reference>
<gene>
    <name evidence="2" type="ORF">PGQ11_007993</name>
</gene>
<feature type="region of interest" description="Disordered" evidence="1">
    <location>
        <begin position="1"/>
        <end position="21"/>
    </location>
</feature>
<comment type="caution">
    <text evidence="2">The sequence shown here is derived from an EMBL/GenBank/DDBJ whole genome shotgun (WGS) entry which is preliminary data.</text>
</comment>
<name>A0ABR2IXZ7_9PEZI</name>
<keyword evidence="3" id="KW-1185">Reference proteome</keyword>
<proteinExistence type="predicted"/>
<protein>
    <submittedName>
        <fullName evidence="2">Uncharacterized protein</fullName>
    </submittedName>
</protein>
<sequence length="284" mass="32059">MENQDLLNQPKELEQRTEDAESEVLPLNSVLASFVQNPTEFRSALDESGAILVIPPVSLLEGKPIYTPQLRLIGPPGALEFFLKILQREGYQINTQPGAYVFDRLLESRMSSIVLEYVDDISPQAYLIRTSITTEDLCFMTAKYAVCICPKLTLGKKYLFLSPENMDQASFQPLSNYIQQYISIRSSIIKGSFPLEPYLRVFAHPFSGRLCKTSGVLSRRGYELAERQDHESEINGQRFIGDEYCLVMKIDDGGNMTKAPPKERESKMGFDSSSSFSLEKRIIG</sequence>
<evidence type="ECO:0000313" key="3">
    <source>
        <dbReference type="Proteomes" id="UP001390339"/>
    </source>
</evidence>
<dbReference type="EMBL" id="JAPCWZ010000004">
    <property type="protein sequence ID" value="KAK8869415.1"/>
    <property type="molecule type" value="Genomic_DNA"/>
</dbReference>
<evidence type="ECO:0000256" key="1">
    <source>
        <dbReference type="SAM" id="MobiDB-lite"/>
    </source>
</evidence>
<accession>A0ABR2IXZ7</accession>